<dbReference type="STRING" id="50376.A0A517LEC8"/>
<feature type="compositionally biased region" description="Polar residues" evidence="1">
    <location>
        <begin position="563"/>
        <end position="579"/>
    </location>
</feature>
<dbReference type="InterPro" id="IPR036412">
    <property type="entry name" value="HAD-like_sf"/>
</dbReference>
<feature type="compositionally biased region" description="Basic and acidic residues" evidence="1">
    <location>
        <begin position="774"/>
        <end position="788"/>
    </location>
</feature>
<dbReference type="InterPro" id="IPR003903">
    <property type="entry name" value="UIM_dom"/>
</dbReference>
<feature type="compositionally biased region" description="Basic residues" evidence="1">
    <location>
        <begin position="96"/>
        <end position="106"/>
    </location>
</feature>
<dbReference type="EMBL" id="CP042194">
    <property type="protein sequence ID" value="QDS73936.1"/>
    <property type="molecule type" value="Genomic_DNA"/>
</dbReference>
<feature type="compositionally biased region" description="Polar residues" evidence="1">
    <location>
        <begin position="1"/>
        <end position="23"/>
    </location>
</feature>
<feature type="compositionally biased region" description="Basic and acidic residues" evidence="1">
    <location>
        <begin position="116"/>
        <end position="125"/>
    </location>
</feature>
<proteinExistence type="predicted"/>
<dbReference type="Gene3D" id="6.10.140.100">
    <property type="match status" value="1"/>
</dbReference>
<feature type="region of interest" description="Disordered" evidence="1">
    <location>
        <begin position="60"/>
        <end position="79"/>
    </location>
</feature>
<keyword evidence="4" id="KW-1185">Reference proteome</keyword>
<feature type="compositionally biased region" description="Basic and acidic residues" evidence="1">
    <location>
        <begin position="203"/>
        <end position="252"/>
    </location>
</feature>
<evidence type="ECO:0000313" key="4">
    <source>
        <dbReference type="Proteomes" id="UP000316270"/>
    </source>
</evidence>
<dbReference type="InterPro" id="IPR052935">
    <property type="entry name" value="Mg2+_PAP"/>
</dbReference>
<dbReference type="PANTHER" id="PTHR28208">
    <property type="entry name" value="PHOSPHATIDATE PHOSPHATASE APP1"/>
    <property type="match status" value="1"/>
</dbReference>
<dbReference type="PROSITE" id="PS50330">
    <property type="entry name" value="UIM"/>
    <property type="match status" value="1"/>
</dbReference>
<dbReference type="InterPro" id="IPR019236">
    <property type="entry name" value="APP1_cat"/>
</dbReference>
<feature type="region of interest" description="Disordered" evidence="1">
    <location>
        <begin position="95"/>
        <end position="127"/>
    </location>
</feature>
<name>A0A517LEC8_9PEZI</name>
<dbReference type="InterPro" id="IPR017210">
    <property type="entry name" value="APP1"/>
</dbReference>
<dbReference type="PIRSF" id="PIRSF037464">
    <property type="entry name" value="UCP037464_APP1"/>
    <property type="match status" value="1"/>
</dbReference>
<feature type="compositionally biased region" description="Polar residues" evidence="1">
    <location>
        <begin position="188"/>
        <end position="201"/>
    </location>
</feature>
<feature type="region of interest" description="Disordered" evidence="1">
    <location>
        <begin position="1"/>
        <end position="36"/>
    </location>
</feature>
<dbReference type="OrthoDB" id="2117591at2759"/>
<protein>
    <recommendedName>
        <fullName evidence="2">Phosphatidate phosphatase APP1 catalytic domain-containing protein</fullName>
    </recommendedName>
</protein>
<feature type="compositionally biased region" description="Polar residues" evidence="1">
    <location>
        <begin position="650"/>
        <end position="667"/>
    </location>
</feature>
<feature type="region of interest" description="Disordered" evidence="1">
    <location>
        <begin position="563"/>
        <end position="799"/>
    </location>
</feature>
<dbReference type="SUPFAM" id="SSF56784">
    <property type="entry name" value="HAD-like"/>
    <property type="match status" value="1"/>
</dbReference>
<feature type="compositionally biased region" description="Polar residues" evidence="1">
    <location>
        <begin position="699"/>
        <end position="712"/>
    </location>
</feature>
<accession>A0A517LEC8</accession>
<dbReference type="GO" id="GO:0030479">
    <property type="term" value="C:actin cortical patch"/>
    <property type="evidence" value="ECO:0007669"/>
    <property type="project" value="TreeGrafter"/>
</dbReference>
<gene>
    <name evidence="3" type="ORF">FKW77_007870</name>
</gene>
<reference evidence="3 4" key="1">
    <citation type="submission" date="2019-07" db="EMBL/GenBank/DDBJ databases">
        <title>Finished genome of Venturia effusa.</title>
        <authorList>
            <person name="Young C.A."/>
            <person name="Cox M.P."/>
            <person name="Ganley A.R.D."/>
            <person name="David W.J."/>
        </authorList>
    </citation>
    <scope>NUCLEOTIDE SEQUENCE [LARGE SCALE GENOMIC DNA]</scope>
    <source>
        <strain evidence="4">albino</strain>
    </source>
</reference>
<dbReference type="Pfam" id="PF09949">
    <property type="entry name" value="APP1_cat"/>
    <property type="match status" value="1"/>
</dbReference>
<organism evidence="3 4">
    <name type="scientific">Venturia effusa</name>
    <dbReference type="NCBI Taxonomy" id="50376"/>
    <lineage>
        <taxon>Eukaryota</taxon>
        <taxon>Fungi</taxon>
        <taxon>Dikarya</taxon>
        <taxon>Ascomycota</taxon>
        <taxon>Pezizomycotina</taxon>
        <taxon>Dothideomycetes</taxon>
        <taxon>Pleosporomycetidae</taxon>
        <taxon>Venturiales</taxon>
        <taxon>Venturiaceae</taxon>
        <taxon>Venturia</taxon>
    </lineage>
</organism>
<evidence type="ECO:0000313" key="3">
    <source>
        <dbReference type="EMBL" id="QDS73936.1"/>
    </source>
</evidence>
<feature type="compositionally biased region" description="Basic and acidic residues" evidence="1">
    <location>
        <begin position="635"/>
        <end position="649"/>
    </location>
</feature>
<sequence>MTESNHSDWPNQGGYNHGYNNSGEEPPAGSKRARFKGYLKAANELRQTYQQQYASGWSNRSSYLEEGDDGLPGSYPDAASVVRSGDEEMVLFPSYARRHIKEKPRTRSGTMQESEGQSRDVRDSMGEGDAEYWRQQWEKYEEDNAVVDVDVRGWIFSPHKGAMTRKQRLFITLARQLAGLPAPAQKSPVGSNQGSRDTSPHSQHRERVEARQRQKDEDLVSKEAESILRKGEAEAEAAGRGEYSEPPSKDATDDAVGNQSGRPGITNRKVSEADSLRRVAASNAVGDEDDPKIKPIQKRATWNQPADMNPSELFTANAHLMARLKPFISNPLANTPISAFFYNESISRQRTVHTDAYGHFALRAELDFVPTHVRILASEKLSATEEVLVTDPNGVSVISDIDDTIKHSAIGSGAREIFRNAFIRELNDLTIDGVQEWYSTLAKMGVKFHYVSNSPWQLYPVLTKFFALAGLPPGSFHLKQYSGMMQGIFEPVAERKKGTLDRIARDFPQRRFILVGDSGEADLEVYLDFVQENPGRVLGIFIRDVTTPIHQGFFDHGMGSLAGNRSETSLQGENLGSRSQEGRNRVEDEDDDPELKAAIEASLKSMEEEERKRPSLPPRRATEEKLIDFSDEESEPTRSEPPARSRPHAESQSSQAKRDPSLSTKTTPPVPRKPQILRNATSQDQQGVKKKPPPPPPSRRSTSTILPDQATSRHLPPVPRASKPSAAGQPPKTNQEDEGYGQFAREKFASAYSHLPNAPWSATQNTAAPTNNKEAGRGDEKTEKKTIDEDVVPPTLPRRPLTSYPAAAAAFASTRVTNAWQAYNSGGSSQPGTPGAGRTVSFNGHIGAAGAGQQAPVNKRVDLWKSRWERAEGYCRHKGVVLRTWRVGGDVVEECRRLVEKAGREDRRGAGVRR</sequence>
<dbReference type="GO" id="GO:0008195">
    <property type="term" value="F:phosphatidate phosphatase activity"/>
    <property type="evidence" value="ECO:0007669"/>
    <property type="project" value="InterPro"/>
</dbReference>
<dbReference type="AlphaFoldDB" id="A0A517LEC8"/>
<dbReference type="Proteomes" id="UP000316270">
    <property type="component" value="Chromosome 10"/>
</dbReference>
<feature type="region of interest" description="Disordered" evidence="1">
    <location>
        <begin position="181"/>
        <end position="295"/>
    </location>
</feature>
<feature type="compositionally biased region" description="Polar residues" evidence="1">
    <location>
        <begin position="760"/>
        <end position="773"/>
    </location>
</feature>
<evidence type="ECO:0000256" key="1">
    <source>
        <dbReference type="SAM" id="MobiDB-lite"/>
    </source>
</evidence>
<evidence type="ECO:0000259" key="2">
    <source>
        <dbReference type="Pfam" id="PF09949"/>
    </source>
</evidence>
<dbReference type="PANTHER" id="PTHR28208:SF3">
    <property type="entry name" value="PHOSPHATIDATE PHOSPHATASE APP1"/>
    <property type="match status" value="1"/>
</dbReference>
<feature type="domain" description="Phosphatidate phosphatase APP1 catalytic" evidence="2">
    <location>
        <begin position="395"/>
        <end position="544"/>
    </location>
</feature>